<reference evidence="1 2" key="1">
    <citation type="submission" date="2017-04" db="EMBL/GenBank/DDBJ databases">
        <title>Draft genome sequence of Tuber borchii Vittad., a whitish edible truffle.</title>
        <authorList>
            <consortium name="DOE Joint Genome Institute"/>
            <person name="Murat C."/>
            <person name="Kuo A."/>
            <person name="Barry K.W."/>
            <person name="Clum A."/>
            <person name="Dockter R.B."/>
            <person name="Fauchery L."/>
            <person name="Iotti M."/>
            <person name="Kohler A."/>
            <person name="Labutti K."/>
            <person name="Lindquist E.A."/>
            <person name="Lipzen A."/>
            <person name="Ohm R.A."/>
            <person name="Wang M."/>
            <person name="Grigoriev I.V."/>
            <person name="Zambonelli A."/>
            <person name="Martin F.M."/>
        </authorList>
    </citation>
    <scope>NUCLEOTIDE SEQUENCE [LARGE SCALE GENOMIC DNA]</scope>
    <source>
        <strain evidence="1 2">Tbo3840</strain>
    </source>
</reference>
<accession>A0A2T6ZAT8</accession>
<evidence type="ECO:0000313" key="1">
    <source>
        <dbReference type="EMBL" id="PUU72611.1"/>
    </source>
</evidence>
<gene>
    <name evidence="1" type="ORF">B9Z19DRAFT_647372</name>
</gene>
<protein>
    <submittedName>
        <fullName evidence="1">Uncharacterized protein</fullName>
    </submittedName>
</protein>
<dbReference type="EMBL" id="NESQ01000496">
    <property type="protein sequence ID" value="PUU72611.1"/>
    <property type="molecule type" value="Genomic_DNA"/>
</dbReference>
<comment type="caution">
    <text evidence="1">The sequence shown here is derived from an EMBL/GenBank/DDBJ whole genome shotgun (WGS) entry which is preliminary data.</text>
</comment>
<keyword evidence="2" id="KW-1185">Reference proteome</keyword>
<evidence type="ECO:0000313" key="2">
    <source>
        <dbReference type="Proteomes" id="UP000244722"/>
    </source>
</evidence>
<dbReference type="Proteomes" id="UP000244722">
    <property type="component" value="Unassembled WGS sequence"/>
</dbReference>
<name>A0A2T6ZAT8_TUBBO</name>
<sequence>MIGMNFLRSDNNFTQELCPRFRVLESAISPARFAISIDAHSFQQHIHDSIMPHAGSVSSNLVAYHAPHRGDTTDIAVRYYISQLCFKALRLPQPESPQFVSVAKSTKLRAPCMINTDKRVSRYHASNNPHDLSPRVRYSTTRSSYFYSTLTLPGAKNKIEKLFLSMRG</sequence>
<dbReference type="AlphaFoldDB" id="A0A2T6ZAT8"/>
<organism evidence="1 2">
    <name type="scientific">Tuber borchii</name>
    <name type="common">White truffle</name>
    <dbReference type="NCBI Taxonomy" id="42251"/>
    <lineage>
        <taxon>Eukaryota</taxon>
        <taxon>Fungi</taxon>
        <taxon>Dikarya</taxon>
        <taxon>Ascomycota</taxon>
        <taxon>Pezizomycotina</taxon>
        <taxon>Pezizomycetes</taxon>
        <taxon>Pezizales</taxon>
        <taxon>Tuberaceae</taxon>
        <taxon>Tuber</taxon>
    </lineage>
</organism>
<proteinExistence type="predicted"/>